<dbReference type="PANTHER" id="PTHR34978:SF3">
    <property type="entry name" value="SLR0241 PROTEIN"/>
    <property type="match status" value="1"/>
</dbReference>
<dbReference type="Proteomes" id="UP000612329">
    <property type="component" value="Unassembled WGS sequence"/>
</dbReference>
<dbReference type="EMBL" id="BMNR01000003">
    <property type="protein sequence ID" value="GGK21532.1"/>
    <property type="molecule type" value="Genomic_DNA"/>
</dbReference>
<gene>
    <name evidence="4" type="ORF">GCM10007962_14600</name>
</gene>
<reference evidence="4" key="1">
    <citation type="journal article" date="2014" name="Int. J. Syst. Evol. Microbiol.">
        <title>Complete genome sequence of Corynebacterium casei LMG S-19264T (=DSM 44701T), isolated from a smear-ripened cheese.</title>
        <authorList>
            <consortium name="US DOE Joint Genome Institute (JGI-PGF)"/>
            <person name="Walter F."/>
            <person name="Albersmeier A."/>
            <person name="Kalinowski J."/>
            <person name="Ruckert C."/>
        </authorList>
    </citation>
    <scope>NUCLEOTIDE SEQUENCE</scope>
    <source>
        <strain evidence="4">JCM 12862</strain>
    </source>
</reference>
<dbReference type="PANTHER" id="PTHR34978">
    <property type="entry name" value="POSSIBLE SENSOR-TRANSDUCER PROTEIN BLAR"/>
    <property type="match status" value="1"/>
</dbReference>
<evidence type="ECO:0000256" key="1">
    <source>
        <dbReference type="SAM" id="MobiDB-lite"/>
    </source>
</evidence>
<feature type="transmembrane region" description="Helical" evidence="2">
    <location>
        <begin position="124"/>
        <end position="144"/>
    </location>
</feature>
<feature type="transmembrane region" description="Helical" evidence="2">
    <location>
        <begin position="34"/>
        <end position="52"/>
    </location>
</feature>
<feature type="transmembrane region" description="Helical" evidence="2">
    <location>
        <begin position="6"/>
        <end position="22"/>
    </location>
</feature>
<dbReference type="AlphaFoldDB" id="A0A8J3BKL4"/>
<keyword evidence="2" id="KW-0472">Membrane</keyword>
<accession>A0A8J3BKL4</accession>
<dbReference type="Pfam" id="PF05569">
    <property type="entry name" value="Peptidase_M56"/>
    <property type="match status" value="1"/>
</dbReference>
<evidence type="ECO:0000313" key="5">
    <source>
        <dbReference type="Proteomes" id="UP000612329"/>
    </source>
</evidence>
<dbReference type="CDD" id="cd07341">
    <property type="entry name" value="M56_BlaR1_MecR1_like"/>
    <property type="match status" value="1"/>
</dbReference>
<sequence length="457" mass="52675">MEFYILKSGVCLAVFYSFYKLLLEKESFHNFKRLYLLASLVLAFTIPLITFTEYREIITQDSPLFSTEISQNATTKTTLASYLPIILWSIYGLGVFLFGFKFLKNLLELIIKIKRNPKFKNESLINVLLQDLVIPHTFFSYIFLNKQKFESHQIPKEVLLHEETHAKQKHSIDVVFIEIFQILFWFNPFIYLIKRSIKLNHEFLADQSVLNKGVKPSKYQQILLAFSSNAPEPQLANAINYSSIKKRFTIMKTQSSKQSLWIRSFILLPLLAVLTFSFSNKQIVTNQQKATAKEITEYNQLAKKYNLMSESGEFIVKKEEKERINYLYNKMSLAQRKNAEPFPVFPPPPPPLAPTSPKVAQDDVIDLPPPPPPAPISFSDEKVPSPLPPPRPKSPLEHVKEMADKGAKFFYNEKPIDSKRAIELLESNNSLNILTKHSDETDFVVHISSEPIEIKPE</sequence>
<name>A0A8J3BKL4_9FLAO</name>
<feature type="domain" description="Peptidase M56" evidence="3">
    <location>
        <begin position="156"/>
        <end position="249"/>
    </location>
</feature>
<keyword evidence="5" id="KW-1185">Reference proteome</keyword>
<dbReference type="InterPro" id="IPR008756">
    <property type="entry name" value="Peptidase_M56"/>
</dbReference>
<feature type="region of interest" description="Disordered" evidence="1">
    <location>
        <begin position="339"/>
        <end position="397"/>
    </location>
</feature>
<organism evidence="4 5">
    <name type="scientific">Yeosuana aromativorans</name>
    <dbReference type="NCBI Taxonomy" id="288019"/>
    <lineage>
        <taxon>Bacteria</taxon>
        <taxon>Pseudomonadati</taxon>
        <taxon>Bacteroidota</taxon>
        <taxon>Flavobacteriia</taxon>
        <taxon>Flavobacteriales</taxon>
        <taxon>Flavobacteriaceae</taxon>
        <taxon>Yeosuana</taxon>
    </lineage>
</organism>
<feature type="transmembrane region" description="Helical" evidence="2">
    <location>
        <begin position="174"/>
        <end position="193"/>
    </location>
</feature>
<dbReference type="RefSeq" id="WP_188651568.1">
    <property type="nucleotide sequence ID" value="NZ_BMNR01000003.1"/>
</dbReference>
<dbReference type="InterPro" id="IPR052173">
    <property type="entry name" value="Beta-lactam_resp_regulator"/>
</dbReference>
<comment type="caution">
    <text evidence="4">The sequence shown here is derived from an EMBL/GenBank/DDBJ whole genome shotgun (WGS) entry which is preliminary data.</text>
</comment>
<feature type="compositionally biased region" description="Pro residues" evidence="1">
    <location>
        <begin position="343"/>
        <end position="354"/>
    </location>
</feature>
<evidence type="ECO:0000259" key="3">
    <source>
        <dbReference type="Pfam" id="PF05569"/>
    </source>
</evidence>
<protein>
    <recommendedName>
        <fullName evidence="3">Peptidase M56 domain-containing protein</fullName>
    </recommendedName>
</protein>
<feature type="transmembrane region" description="Helical" evidence="2">
    <location>
        <begin position="260"/>
        <end position="279"/>
    </location>
</feature>
<feature type="transmembrane region" description="Helical" evidence="2">
    <location>
        <begin position="85"/>
        <end position="103"/>
    </location>
</feature>
<keyword evidence="2" id="KW-1133">Transmembrane helix</keyword>
<evidence type="ECO:0000313" key="4">
    <source>
        <dbReference type="EMBL" id="GGK21532.1"/>
    </source>
</evidence>
<keyword evidence="2" id="KW-0812">Transmembrane</keyword>
<proteinExistence type="predicted"/>
<evidence type="ECO:0000256" key="2">
    <source>
        <dbReference type="SAM" id="Phobius"/>
    </source>
</evidence>
<reference evidence="4" key="2">
    <citation type="submission" date="2020-09" db="EMBL/GenBank/DDBJ databases">
        <authorList>
            <person name="Sun Q."/>
            <person name="Ohkuma M."/>
        </authorList>
    </citation>
    <scope>NUCLEOTIDE SEQUENCE</scope>
    <source>
        <strain evidence="4">JCM 12862</strain>
    </source>
</reference>